<proteinExistence type="predicted"/>
<protein>
    <submittedName>
        <fullName evidence="2">CLUMA_CG006376, isoform A</fullName>
    </submittedName>
</protein>
<sequence>MVPKINFPDFCCRQLLHFGRWKILTSRIKKPMNRQKLAQMKAFVFNICQDICTYIVCLTIQCFIVFTTSMSNNRASVAK</sequence>
<organism evidence="2 3">
    <name type="scientific">Clunio marinus</name>
    <dbReference type="NCBI Taxonomy" id="568069"/>
    <lineage>
        <taxon>Eukaryota</taxon>
        <taxon>Metazoa</taxon>
        <taxon>Ecdysozoa</taxon>
        <taxon>Arthropoda</taxon>
        <taxon>Hexapoda</taxon>
        <taxon>Insecta</taxon>
        <taxon>Pterygota</taxon>
        <taxon>Neoptera</taxon>
        <taxon>Endopterygota</taxon>
        <taxon>Diptera</taxon>
        <taxon>Nematocera</taxon>
        <taxon>Chironomoidea</taxon>
        <taxon>Chironomidae</taxon>
        <taxon>Clunio</taxon>
    </lineage>
</organism>
<dbReference type="EMBL" id="CVRI01000035">
    <property type="protein sequence ID" value="CRK92866.1"/>
    <property type="molecule type" value="Genomic_DNA"/>
</dbReference>
<evidence type="ECO:0000313" key="2">
    <source>
        <dbReference type="EMBL" id="CRK92866.1"/>
    </source>
</evidence>
<evidence type="ECO:0000256" key="1">
    <source>
        <dbReference type="SAM" id="Phobius"/>
    </source>
</evidence>
<keyword evidence="1" id="KW-0812">Transmembrane</keyword>
<keyword evidence="1" id="KW-1133">Transmembrane helix</keyword>
<evidence type="ECO:0000313" key="3">
    <source>
        <dbReference type="Proteomes" id="UP000183832"/>
    </source>
</evidence>
<keyword evidence="1" id="KW-0472">Membrane</keyword>
<keyword evidence="3" id="KW-1185">Reference proteome</keyword>
<dbReference type="AlphaFoldDB" id="A0A1J1HZA8"/>
<feature type="transmembrane region" description="Helical" evidence="1">
    <location>
        <begin position="42"/>
        <end position="66"/>
    </location>
</feature>
<reference evidence="2 3" key="1">
    <citation type="submission" date="2015-04" db="EMBL/GenBank/DDBJ databases">
        <authorList>
            <person name="Syromyatnikov M.Y."/>
            <person name="Popov V.N."/>
        </authorList>
    </citation>
    <scope>NUCLEOTIDE SEQUENCE [LARGE SCALE GENOMIC DNA]</scope>
</reference>
<name>A0A1J1HZA8_9DIPT</name>
<gene>
    <name evidence="2" type="ORF">CLUMA_CG006376</name>
</gene>
<dbReference type="Proteomes" id="UP000183832">
    <property type="component" value="Unassembled WGS sequence"/>
</dbReference>
<accession>A0A1J1HZA8</accession>